<dbReference type="EC" id="3.4.-.-" evidence="8"/>
<keyword evidence="5" id="KW-0190">Covalent protein-DNA linkage</keyword>
<reference evidence="9" key="2">
    <citation type="journal article" date="2024" name="Antonie Van Leeuwenhoek">
        <title>Roseihalotalea indica gen. nov., sp. nov., a halophilic Bacteroidetes from mesopelagic Southwest Indian Ocean with higher carbohydrate metabolic potential.</title>
        <authorList>
            <person name="Chen B."/>
            <person name="Zhang M."/>
            <person name="Lin D."/>
            <person name="Ye J."/>
            <person name="Tang K."/>
        </authorList>
    </citation>
    <scope>NUCLEOTIDE SEQUENCE</scope>
    <source>
        <strain evidence="9">TK19036</strain>
    </source>
</reference>
<name>A0AA49GPQ0_9BACT</name>
<keyword evidence="7" id="KW-0456">Lyase</keyword>
<keyword evidence="6" id="KW-0238">DNA-binding</keyword>
<dbReference type="GO" id="GO:0106300">
    <property type="term" value="P:protein-DNA covalent cross-linking repair"/>
    <property type="evidence" value="ECO:0007669"/>
    <property type="project" value="InterPro"/>
</dbReference>
<evidence type="ECO:0000256" key="2">
    <source>
        <dbReference type="ARBA" id="ARBA00022670"/>
    </source>
</evidence>
<dbReference type="InterPro" id="IPR036590">
    <property type="entry name" value="SRAP-like"/>
</dbReference>
<dbReference type="GO" id="GO:0003697">
    <property type="term" value="F:single-stranded DNA binding"/>
    <property type="evidence" value="ECO:0007669"/>
    <property type="project" value="InterPro"/>
</dbReference>
<dbReference type="AlphaFoldDB" id="A0AA49GPQ0"/>
<comment type="similarity">
    <text evidence="1 8">Belongs to the SOS response-associated peptidase family.</text>
</comment>
<evidence type="ECO:0000256" key="7">
    <source>
        <dbReference type="ARBA" id="ARBA00023239"/>
    </source>
</evidence>
<sequence>MCGRYSIGPEVASLAEKLKSALPPEFVPHYNAAPSQHLPVVSNQQPGRVAMYQWGMVPFWAKEGAGSKQLINARAETVNEKSTFKRAFRTHRCLVLASGYYEWKKVSKGKEPYRITLADASPFVFAGIWQEPNENSNNKVPEYCIITTQAPKAIADIHDRMPVILDPAAWDFWMSDTEDYEGLQDVLRPLADKQVQAYTVSKRVNNVQNDDETLIEPAEASHS</sequence>
<evidence type="ECO:0000256" key="3">
    <source>
        <dbReference type="ARBA" id="ARBA00022763"/>
    </source>
</evidence>
<keyword evidence="2 8" id="KW-0645">Protease</keyword>
<dbReference type="PANTHER" id="PTHR13604">
    <property type="entry name" value="DC12-RELATED"/>
    <property type="match status" value="1"/>
</dbReference>
<dbReference type="GO" id="GO:0016829">
    <property type="term" value="F:lyase activity"/>
    <property type="evidence" value="ECO:0007669"/>
    <property type="project" value="UniProtKB-KW"/>
</dbReference>
<protein>
    <recommendedName>
        <fullName evidence="8">Abasic site processing protein</fullName>
        <ecNumber evidence="8">3.4.-.-</ecNumber>
    </recommendedName>
</protein>
<dbReference type="EMBL" id="CP120682">
    <property type="protein sequence ID" value="WKN34979.1"/>
    <property type="molecule type" value="Genomic_DNA"/>
</dbReference>
<evidence type="ECO:0000256" key="5">
    <source>
        <dbReference type="ARBA" id="ARBA00023124"/>
    </source>
</evidence>
<accession>A0AA49GPQ0</accession>
<gene>
    <name evidence="9" type="ORF">K4G66_21620</name>
</gene>
<evidence type="ECO:0000256" key="4">
    <source>
        <dbReference type="ARBA" id="ARBA00022801"/>
    </source>
</evidence>
<organism evidence="9">
    <name type="scientific">Roseihalotalea indica</name>
    <dbReference type="NCBI Taxonomy" id="2867963"/>
    <lineage>
        <taxon>Bacteria</taxon>
        <taxon>Pseudomonadati</taxon>
        <taxon>Bacteroidota</taxon>
        <taxon>Cytophagia</taxon>
        <taxon>Cytophagales</taxon>
        <taxon>Catalimonadaceae</taxon>
        <taxon>Roseihalotalea</taxon>
    </lineage>
</organism>
<keyword evidence="3" id="KW-0227">DNA damage</keyword>
<proteinExistence type="inferred from homology"/>
<evidence type="ECO:0000256" key="6">
    <source>
        <dbReference type="ARBA" id="ARBA00023125"/>
    </source>
</evidence>
<dbReference type="Gene3D" id="3.90.1680.10">
    <property type="entry name" value="SOS response associated peptidase-like"/>
    <property type="match status" value="1"/>
</dbReference>
<reference evidence="9" key="1">
    <citation type="journal article" date="2023" name="Comput. Struct. Biotechnol. J.">
        <title>Discovery of a novel marine Bacteroidetes with a rich repertoire of carbohydrate-active enzymes.</title>
        <authorList>
            <person name="Chen B."/>
            <person name="Liu G."/>
            <person name="Chen Q."/>
            <person name="Wang H."/>
            <person name="Liu L."/>
            <person name="Tang K."/>
        </authorList>
    </citation>
    <scope>NUCLEOTIDE SEQUENCE</scope>
    <source>
        <strain evidence="9">TK19036</strain>
    </source>
</reference>
<dbReference type="PANTHER" id="PTHR13604:SF0">
    <property type="entry name" value="ABASIC SITE PROCESSING PROTEIN HMCES"/>
    <property type="match status" value="1"/>
</dbReference>
<evidence type="ECO:0000256" key="8">
    <source>
        <dbReference type="RuleBase" id="RU364100"/>
    </source>
</evidence>
<keyword evidence="4 8" id="KW-0378">Hydrolase</keyword>
<dbReference type="InterPro" id="IPR003738">
    <property type="entry name" value="SRAP"/>
</dbReference>
<dbReference type="Pfam" id="PF02586">
    <property type="entry name" value="SRAP"/>
    <property type="match status" value="1"/>
</dbReference>
<evidence type="ECO:0000313" key="9">
    <source>
        <dbReference type="EMBL" id="WKN34979.1"/>
    </source>
</evidence>
<dbReference type="GO" id="GO:0006508">
    <property type="term" value="P:proteolysis"/>
    <property type="evidence" value="ECO:0007669"/>
    <property type="project" value="UniProtKB-KW"/>
</dbReference>
<evidence type="ECO:0000256" key="1">
    <source>
        <dbReference type="ARBA" id="ARBA00008136"/>
    </source>
</evidence>
<dbReference type="SUPFAM" id="SSF143081">
    <property type="entry name" value="BB1717-like"/>
    <property type="match status" value="1"/>
</dbReference>
<dbReference type="GO" id="GO:0008233">
    <property type="term" value="F:peptidase activity"/>
    <property type="evidence" value="ECO:0007669"/>
    <property type="project" value="UniProtKB-KW"/>
</dbReference>